<dbReference type="EMBL" id="FO818640">
    <property type="protein sequence ID" value="CDM93630.1"/>
    <property type="molecule type" value="Genomic_DNA"/>
</dbReference>
<evidence type="ECO:0000313" key="2">
    <source>
        <dbReference type="EMBL" id="CDM93630.1"/>
    </source>
</evidence>
<protein>
    <submittedName>
        <fullName evidence="2">Uncharacterized protein</fullName>
    </submittedName>
</protein>
<dbReference type="AlphaFoldDB" id="A0A9P1KDK0"/>
<reference evidence="2 3" key="1">
    <citation type="submission" date="2014-02" db="EMBL/GenBank/DDBJ databases">
        <authorList>
            <person name="Genoscope - CEA"/>
        </authorList>
    </citation>
    <scope>NUCLEOTIDE SEQUENCE [LARGE SCALE GENOMIC DNA]</scope>
    <source>
        <strain evidence="2 3">PCC 8005</strain>
    </source>
</reference>
<evidence type="ECO:0000256" key="1">
    <source>
        <dbReference type="SAM" id="MobiDB-lite"/>
    </source>
</evidence>
<sequence>MGKKGMNLGYSKLKMDSNYGNITGLQLLDTPQYAPMQHPTTETGLTGQPEKDKQSTRLTG</sequence>
<feature type="compositionally biased region" description="Basic and acidic residues" evidence="1">
    <location>
        <begin position="49"/>
        <end position="60"/>
    </location>
</feature>
<proteinExistence type="predicted"/>
<accession>A0A9P1KDK0</accession>
<organism evidence="2 3">
    <name type="scientific">Limnospira indica PCC 8005</name>
    <dbReference type="NCBI Taxonomy" id="376219"/>
    <lineage>
        <taxon>Bacteria</taxon>
        <taxon>Bacillati</taxon>
        <taxon>Cyanobacteriota</taxon>
        <taxon>Cyanophyceae</taxon>
        <taxon>Oscillatoriophycideae</taxon>
        <taxon>Oscillatoriales</taxon>
        <taxon>Sirenicapillariaceae</taxon>
        <taxon>Limnospira</taxon>
    </lineage>
</organism>
<name>A0A9P1KDK0_9CYAN</name>
<keyword evidence="3" id="KW-1185">Reference proteome</keyword>
<evidence type="ECO:0000313" key="3">
    <source>
        <dbReference type="Proteomes" id="UP000032946"/>
    </source>
</evidence>
<feature type="region of interest" description="Disordered" evidence="1">
    <location>
        <begin position="31"/>
        <end position="60"/>
    </location>
</feature>
<dbReference type="Proteomes" id="UP000032946">
    <property type="component" value="Chromosome"/>
</dbReference>
<gene>
    <name evidence="2" type="ORF">ARTHRO_11303</name>
</gene>